<name>A0A3S1D078_9CYAN</name>
<dbReference type="FunFam" id="3.30.565.10:FF:000010">
    <property type="entry name" value="Sensor histidine kinase RcsC"/>
    <property type="match status" value="1"/>
</dbReference>
<dbReference type="CDD" id="cd16922">
    <property type="entry name" value="HATPase_EvgS-ArcB-TorS-like"/>
    <property type="match status" value="1"/>
</dbReference>
<evidence type="ECO:0000256" key="2">
    <source>
        <dbReference type="ARBA" id="ARBA00006402"/>
    </source>
</evidence>
<dbReference type="Pfam" id="PF02518">
    <property type="entry name" value="HATPase_c"/>
    <property type="match status" value="2"/>
</dbReference>
<evidence type="ECO:0000256" key="5">
    <source>
        <dbReference type="ARBA" id="ARBA00022679"/>
    </source>
</evidence>
<feature type="domain" description="PAS" evidence="15">
    <location>
        <begin position="750"/>
        <end position="821"/>
    </location>
</feature>
<keyword evidence="9" id="KW-0902">Two-component regulatory system</keyword>
<sequence length="1122" mass="124529">MKSDEVEFLNGGGEMGERIRSFNWAATPLGDVKNFPQSLRSAISILLPSKSQIGLFWGQDFIKLYNDAFSSVLGVKHPYVLGTPARSCWSEIWETLEPLLNGVVETGEAFWAQDYLFLIDRSGYIEETYFDISYDPVRDESGGVGGVFCIVRENTGRVLGDRRLETLRDLAIQTAQTNTAEAACEQAAVVLSQNPFDISFALLYSLDADGIARRVGVTGIEPDLQCSPSIINVDDAVWMQWSLAQALSTGQPQIVTDLQTPKDDAIPNVVLGNATSRCNTAMVLPLTRASEQRPFGFLITGISPFRKLDAAYKDFLELVASSITTAIINARSKEEERQRAEALAELDRAKTNFFSNISHEFRTPLTLILGPLAQTLATAPELGNEHRQQLETVQRNGQRLLKLVNTLLDFSRIEAKRVQMNYEPTDVASLTAELASLFRSTIEYAGIRLIVNCPTLPEPVYVDRDSWEKIVLNLLSNAFKFTFSGEIEVSLLWAPTQVELKVRDTGIGIKESELSRLFEKFYRVQGAKGRNTEGSGIGLSLVQELVHLHGGTIDVSSVECKGTCFTVSIPTSNAHISENQIKTSTANSTTNASSYVKEALRWLPTKEESNQHLVSSVSNIPRILLADDNADMRAYIQRLLEPEYEVETVTDGNAAFLAALKYPPDLVLTDVMMPNLDGFGLLKALRHNPTTREIPIILLSARAGEESRIEGLNAGADDYLVKPFSARELLARVKANLELGQLRLEGRRISEARMLLALESAELGTWDYYPITGVLNWDERCKAMFGLAPDALVNYDIFLAGLHPEDRERTDKIVQQAMNPNGNGKYDIEYRTIGIQDDIERWIAAKGQAYFNREGEVVRFVGTVLDITQKKQAEVEREQLLKSEQAAREQAEAANRVKDEFLAVLSHELRTPLNPILGWLRLLQTKKLDSAKTTEALATIERNAKLQLRLVEDLLDISRIMRGKLSMTVAPTNLKSIIISATETVKLAAEAKQIQLVLHLNSIESVSGDAARLQQIVWNLLTNAIKFTPNGGKVTVTLRTIGNYAQIQIIDTGKGIKPDFLPYMFEYFRQEDSSTTRNFGGLGLGLAIVRQLVELHGGIIWAESPGENQGATFTVKLPIVKN</sequence>
<evidence type="ECO:0000256" key="1">
    <source>
        <dbReference type="ARBA" id="ARBA00000085"/>
    </source>
</evidence>
<feature type="domain" description="PAC" evidence="16">
    <location>
        <begin position="826"/>
        <end position="879"/>
    </location>
</feature>
<feature type="domain" description="Response regulatory" evidence="14">
    <location>
        <begin position="622"/>
        <end position="737"/>
    </location>
</feature>
<feature type="domain" description="Histidine kinase" evidence="13">
    <location>
        <begin position="904"/>
        <end position="1121"/>
    </location>
</feature>
<feature type="modified residue" description="4-aspartylphosphate" evidence="11">
    <location>
        <position position="670"/>
    </location>
</feature>
<dbReference type="PRINTS" id="PR00344">
    <property type="entry name" value="BCTRLSENSOR"/>
</dbReference>
<comment type="similarity">
    <text evidence="2">In the N-terminal section; belongs to the phytochrome family.</text>
</comment>
<keyword evidence="12" id="KW-0175">Coiled coil</keyword>
<evidence type="ECO:0000256" key="11">
    <source>
        <dbReference type="PROSITE-ProRule" id="PRU00169"/>
    </source>
</evidence>
<dbReference type="PANTHER" id="PTHR43547">
    <property type="entry name" value="TWO-COMPONENT HISTIDINE KINASE"/>
    <property type="match status" value="1"/>
</dbReference>
<evidence type="ECO:0000259" key="13">
    <source>
        <dbReference type="PROSITE" id="PS50109"/>
    </source>
</evidence>
<evidence type="ECO:0000313" key="17">
    <source>
        <dbReference type="EMBL" id="RUT01238.1"/>
    </source>
</evidence>
<dbReference type="InterPro" id="IPR003661">
    <property type="entry name" value="HisK_dim/P_dom"/>
</dbReference>
<dbReference type="InterPro" id="IPR011006">
    <property type="entry name" value="CheY-like_superfamily"/>
</dbReference>
<evidence type="ECO:0000256" key="3">
    <source>
        <dbReference type="ARBA" id="ARBA00012438"/>
    </source>
</evidence>
<dbReference type="SUPFAM" id="SSF55781">
    <property type="entry name" value="GAF domain-like"/>
    <property type="match status" value="1"/>
</dbReference>
<dbReference type="CDD" id="cd00130">
    <property type="entry name" value="PAS"/>
    <property type="match status" value="1"/>
</dbReference>
<dbReference type="OrthoDB" id="9796100at2"/>
<dbReference type="CDD" id="cd00082">
    <property type="entry name" value="HisKA"/>
    <property type="match status" value="2"/>
</dbReference>
<dbReference type="AlphaFoldDB" id="A0A3S1D078"/>
<gene>
    <name evidence="17" type="ORF">DSM106972_067890</name>
</gene>
<dbReference type="Gene3D" id="3.30.450.20">
    <property type="entry name" value="PAS domain"/>
    <property type="match status" value="2"/>
</dbReference>
<dbReference type="InterPro" id="IPR003594">
    <property type="entry name" value="HATPase_dom"/>
</dbReference>
<evidence type="ECO:0000256" key="6">
    <source>
        <dbReference type="ARBA" id="ARBA00022741"/>
    </source>
</evidence>
<evidence type="ECO:0000256" key="7">
    <source>
        <dbReference type="ARBA" id="ARBA00022777"/>
    </source>
</evidence>
<dbReference type="SUPFAM" id="SSF55785">
    <property type="entry name" value="PYP-like sensor domain (PAS domain)"/>
    <property type="match status" value="2"/>
</dbReference>
<dbReference type="NCBIfam" id="TIGR00229">
    <property type="entry name" value="sensory_box"/>
    <property type="match status" value="1"/>
</dbReference>
<dbReference type="FunFam" id="3.30.565.10:FF:000037">
    <property type="entry name" value="Hybrid sensor histidine kinase/response regulator"/>
    <property type="match status" value="1"/>
</dbReference>
<dbReference type="Proteomes" id="UP000271624">
    <property type="component" value="Unassembled WGS sequence"/>
</dbReference>
<comment type="catalytic activity">
    <reaction evidence="1">
        <text>ATP + protein L-histidine = ADP + protein N-phospho-L-histidine.</text>
        <dbReference type="EC" id="2.7.13.3"/>
    </reaction>
</comment>
<comment type="caution">
    <text evidence="17">The sequence shown here is derived from an EMBL/GenBank/DDBJ whole genome shotgun (WGS) entry which is preliminary data.</text>
</comment>
<keyword evidence="5" id="KW-0808">Transferase</keyword>
<dbReference type="SMART" id="SM00387">
    <property type="entry name" value="HATPase_c"/>
    <property type="match status" value="2"/>
</dbReference>
<dbReference type="PROSITE" id="PS50113">
    <property type="entry name" value="PAC"/>
    <property type="match status" value="1"/>
</dbReference>
<dbReference type="Gene3D" id="2.10.70.100">
    <property type="match status" value="1"/>
</dbReference>
<dbReference type="InterPro" id="IPR036097">
    <property type="entry name" value="HisK_dim/P_sf"/>
</dbReference>
<dbReference type="SMART" id="SM00448">
    <property type="entry name" value="REC"/>
    <property type="match status" value="1"/>
</dbReference>
<dbReference type="InterPro" id="IPR035965">
    <property type="entry name" value="PAS-like_dom_sf"/>
</dbReference>
<evidence type="ECO:0000256" key="8">
    <source>
        <dbReference type="ARBA" id="ARBA00022840"/>
    </source>
</evidence>
<dbReference type="SMART" id="SM00091">
    <property type="entry name" value="PAS"/>
    <property type="match status" value="1"/>
</dbReference>
<dbReference type="RefSeq" id="WP_127084945.1">
    <property type="nucleotide sequence ID" value="NZ_RSCL01000020.1"/>
</dbReference>
<keyword evidence="8" id="KW-0067">ATP-binding</keyword>
<evidence type="ECO:0000256" key="12">
    <source>
        <dbReference type="SAM" id="Coils"/>
    </source>
</evidence>
<dbReference type="EMBL" id="RSCL01000020">
    <property type="protein sequence ID" value="RUT01238.1"/>
    <property type="molecule type" value="Genomic_DNA"/>
</dbReference>
<evidence type="ECO:0000256" key="4">
    <source>
        <dbReference type="ARBA" id="ARBA00022553"/>
    </source>
</evidence>
<dbReference type="CDD" id="cd17574">
    <property type="entry name" value="REC_OmpR"/>
    <property type="match status" value="1"/>
</dbReference>
<dbReference type="InterPro" id="IPR001789">
    <property type="entry name" value="Sig_transdc_resp-reg_receiver"/>
</dbReference>
<dbReference type="InterPro" id="IPR005467">
    <property type="entry name" value="His_kinase_dom"/>
</dbReference>
<reference evidence="17" key="2">
    <citation type="journal article" date="2019" name="Genome Biol. Evol.">
        <title>Day and night: Metabolic profiles and evolutionary relationships of six axenic non-marine cyanobacteria.</title>
        <authorList>
            <person name="Will S.E."/>
            <person name="Henke P."/>
            <person name="Boedeker C."/>
            <person name="Huang S."/>
            <person name="Brinkmann H."/>
            <person name="Rohde M."/>
            <person name="Jarek M."/>
            <person name="Friedl T."/>
            <person name="Seufert S."/>
            <person name="Schumacher M."/>
            <person name="Overmann J."/>
            <person name="Neumann-Schaal M."/>
            <person name="Petersen J."/>
        </authorList>
    </citation>
    <scope>NUCLEOTIDE SEQUENCE [LARGE SCALE GENOMIC DNA]</scope>
    <source>
        <strain evidence="17">PCC 7102</strain>
    </source>
</reference>
<dbReference type="EC" id="2.7.13.3" evidence="3"/>
<dbReference type="Pfam" id="PF08447">
    <property type="entry name" value="PAS_3"/>
    <property type="match status" value="1"/>
</dbReference>
<evidence type="ECO:0000259" key="15">
    <source>
        <dbReference type="PROSITE" id="PS50112"/>
    </source>
</evidence>
<evidence type="ECO:0000259" key="16">
    <source>
        <dbReference type="PROSITE" id="PS50113"/>
    </source>
</evidence>
<evidence type="ECO:0000256" key="10">
    <source>
        <dbReference type="ARBA" id="ARBA00074306"/>
    </source>
</evidence>
<dbReference type="GO" id="GO:0000155">
    <property type="term" value="F:phosphorelay sensor kinase activity"/>
    <property type="evidence" value="ECO:0007669"/>
    <property type="project" value="InterPro"/>
</dbReference>
<dbReference type="FunFam" id="1.10.287.130:FF:000045">
    <property type="entry name" value="Two-component system sensor histidine kinase/response regulator"/>
    <property type="match status" value="1"/>
</dbReference>
<proteinExistence type="inferred from homology"/>
<evidence type="ECO:0000256" key="9">
    <source>
        <dbReference type="ARBA" id="ARBA00023012"/>
    </source>
</evidence>
<dbReference type="Gene3D" id="3.40.50.2300">
    <property type="match status" value="1"/>
</dbReference>
<dbReference type="SUPFAM" id="SSF47384">
    <property type="entry name" value="Homodimeric domain of signal transducing histidine kinase"/>
    <property type="match status" value="2"/>
</dbReference>
<dbReference type="InterPro" id="IPR000014">
    <property type="entry name" value="PAS"/>
</dbReference>
<keyword evidence="18" id="KW-1185">Reference proteome</keyword>
<dbReference type="InterPro" id="IPR000700">
    <property type="entry name" value="PAS-assoc_C"/>
</dbReference>
<dbReference type="GO" id="GO:0005524">
    <property type="term" value="F:ATP binding"/>
    <property type="evidence" value="ECO:0007669"/>
    <property type="project" value="UniProtKB-KW"/>
</dbReference>
<dbReference type="Pfam" id="PF00512">
    <property type="entry name" value="HisKA"/>
    <property type="match status" value="2"/>
</dbReference>
<protein>
    <recommendedName>
        <fullName evidence="10">Circadian input-output histidine kinase CikA</fullName>
        <ecNumber evidence="3">2.7.13.3</ecNumber>
    </recommendedName>
</protein>
<feature type="coiled-coil region" evidence="12">
    <location>
        <begin position="870"/>
        <end position="897"/>
    </location>
</feature>
<dbReference type="Pfam" id="PF00072">
    <property type="entry name" value="Response_reg"/>
    <property type="match status" value="1"/>
</dbReference>
<keyword evidence="7" id="KW-0418">Kinase</keyword>
<dbReference type="PROSITE" id="PS50109">
    <property type="entry name" value="HIS_KIN"/>
    <property type="match status" value="2"/>
</dbReference>
<dbReference type="InterPro" id="IPR029016">
    <property type="entry name" value="GAF-like_dom_sf"/>
</dbReference>
<keyword evidence="6" id="KW-0547">Nucleotide-binding</keyword>
<dbReference type="InterPro" id="IPR013655">
    <property type="entry name" value="PAS_fold_3"/>
</dbReference>
<organism evidence="17 18">
    <name type="scientific">Dulcicalothrix desertica PCC 7102</name>
    <dbReference type="NCBI Taxonomy" id="232991"/>
    <lineage>
        <taxon>Bacteria</taxon>
        <taxon>Bacillati</taxon>
        <taxon>Cyanobacteriota</taxon>
        <taxon>Cyanophyceae</taxon>
        <taxon>Nostocales</taxon>
        <taxon>Calotrichaceae</taxon>
        <taxon>Dulcicalothrix</taxon>
    </lineage>
</organism>
<accession>A0A3S1D078</accession>
<dbReference type="Gene3D" id="3.30.565.10">
    <property type="entry name" value="Histidine kinase-like ATPase, C-terminal domain"/>
    <property type="match status" value="2"/>
</dbReference>
<dbReference type="Gene3D" id="1.10.287.130">
    <property type="match status" value="2"/>
</dbReference>
<dbReference type="PROSITE" id="PS50110">
    <property type="entry name" value="RESPONSE_REGULATORY"/>
    <property type="match status" value="1"/>
</dbReference>
<dbReference type="SUPFAM" id="SSF55874">
    <property type="entry name" value="ATPase domain of HSP90 chaperone/DNA topoisomerase II/histidine kinase"/>
    <property type="match status" value="2"/>
</dbReference>
<dbReference type="InterPro" id="IPR036890">
    <property type="entry name" value="HATPase_C_sf"/>
</dbReference>
<feature type="domain" description="Histidine kinase" evidence="13">
    <location>
        <begin position="356"/>
        <end position="573"/>
    </location>
</feature>
<keyword evidence="4 11" id="KW-0597">Phosphoprotein</keyword>
<evidence type="ECO:0000259" key="14">
    <source>
        <dbReference type="PROSITE" id="PS50110"/>
    </source>
</evidence>
<reference evidence="17" key="1">
    <citation type="submission" date="2018-12" db="EMBL/GenBank/DDBJ databases">
        <authorList>
            <person name="Will S."/>
            <person name="Neumann-Schaal M."/>
            <person name="Henke P."/>
        </authorList>
    </citation>
    <scope>NUCLEOTIDE SEQUENCE</scope>
    <source>
        <strain evidence="17">PCC 7102</strain>
    </source>
</reference>
<dbReference type="PROSITE" id="PS50112">
    <property type="entry name" value="PAS"/>
    <property type="match status" value="1"/>
</dbReference>
<dbReference type="InterPro" id="IPR004358">
    <property type="entry name" value="Sig_transdc_His_kin-like_C"/>
</dbReference>
<dbReference type="PANTHER" id="PTHR43547:SF2">
    <property type="entry name" value="HYBRID SIGNAL TRANSDUCTION HISTIDINE KINASE C"/>
    <property type="match status" value="1"/>
</dbReference>
<dbReference type="SUPFAM" id="SSF52172">
    <property type="entry name" value="CheY-like"/>
    <property type="match status" value="1"/>
</dbReference>
<dbReference type="SMART" id="SM00388">
    <property type="entry name" value="HisKA"/>
    <property type="match status" value="2"/>
</dbReference>
<dbReference type="Gene3D" id="3.30.450.40">
    <property type="match status" value="1"/>
</dbReference>
<evidence type="ECO:0000313" key="18">
    <source>
        <dbReference type="Proteomes" id="UP000271624"/>
    </source>
</evidence>